<evidence type="ECO:0000256" key="5">
    <source>
        <dbReference type="RuleBase" id="RU000477"/>
    </source>
</evidence>
<dbReference type="InterPro" id="IPR000425">
    <property type="entry name" value="MIP"/>
</dbReference>
<dbReference type="PRINTS" id="PR00783">
    <property type="entry name" value="MINTRINSICP"/>
</dbReference>
<comment type="subcellular location">
    <subcellularLocation>
        <location evidence="1">Membrane</location>
        <topology evidence="1">Multi-pass membrane protein</topology>
    </subcellularLocation>
</comment>
<dbReference type="PANTHER" id="PTHR19139:SF270">
    <property type="entry name" value="ENTOMOGLYCEROPORIN 1-RELATED"/>
    <property type="match status" value="1"/>
</dbReference>
<evidence type="ECO:0000256" key="4">
    <source>
        <dbReference type="ARBA" id="ARBA00023136"/>
    </source>
</evidence>
<dbReference type="InterPro" id="IPR034294">
    <property type="entry name" value="Aquaporin_transptr"/>
</dbReference>
<evidence type="ECO:0000313" key="7">
    <source>
        <dbReference type="EMBL" id="CAH0558341.1"/>
    </source>
</evidence>
<dbReference type="PANTHER" id="PTHR19139">
    <property type="entry name" value="AQUAPORIN TRANSPORTER"/>
    <property type="match status" value="1"/>
</dbReference>
<feature type="transmembrane region" description="Helical" evidence="6">
    <location>
        <begin position="313"/>
        <end position="334"/>
    </location>
</feature>
<evidence type="ECO:0000256" key="3">
    <source>
        <dbReference type="ARBA" id="ARBA00022989"/>
    </source>
</evidence>
<keyword evidence="4 6" id="KW-0472">Membrane</keyword>
<name>A0A9P0B7U3_BRAAE</name>
<dbReference type="NCBIfam" id="TIGR00861">
    <property type="entry name" value="MIP"/>
    <property type="match status" value="1"/>
</dbReference>
<feature type="transmembrane region" description="Helical" evidence="6">
    <location>
        <begin position="273"/>
        <end position="293"/>
    </location>
</feature>
<reference evidence="7" key="1">
    <citation type="submission" date="2021-12" db="EMBL/GenBank/DDBJ databases">
        <authorList>
            <person name="King R."/>
        </authorList>
    </citation>
    <scope>NUCLEOTIDE SEQUENCE</scope>
</reference>
<feature type="transmembrane region" description="Helical" evidence="6">
    <location>
        <begin position="104"/>
        <end position="129"/>
    </location>
</feature>
<feature type="transmembrane region" description="Helical" evidence="6">
    <location>
        <begin position="144"/>
        <end position="163"/>
    </location>
</feature>
<dbReference type="Pfam" id="PF00230">
    <property type="entry name" value="MIP"/>
    <property type="match status" value="1"/>
</dbReference>
<dbReference type="InterPro" id="IPR023271">
    <property type="entry name" value="Aquaporin-like"/>
</dbReference>
<sequence>MRKWYINLEKNVLGTIEFLNYLIIRIQHENIQKGRVYQEGTYKGKRYGNMGERQTNGNAISVSVIPSVNEPPKDVKLITVDSAKHEEKSNKIQIGDDMTTVDRVVLFLGEVGGTAILVFLGCMGCIAWGTDSAGNPVGPPHEQISWTFGLAVMVAVQVFGHVSGSHINPVVTVAAATLGNISLIQVPIYFIGQMAGALLGFGLLKGCTPEFYFQNNRNTTLGEKLPGLCSPSPNPNITAQQAFLVEFIITFILVLVCCGVWDPRNAKHHDSVPIRFGFAIAVLAMAGGPYTGANMNPARSFAPALFNGDWKHHWVYWVGPLAAAFLGALLYRFVYAKDPPKQSQNDLHEALPLNDKA</sequence>
<gene>
    <name evidence="7" type="ORF">MELIAE_LOCUS8824</name>
</gene>
<feature type="transmembrane region" description="Helical" evidence="6">
    <location>
        <begin position="242"/>
        <end position="261"/>
    </location>
</feature>
<evidence type="ECO:0000256" key="2">
    <source>
        <dbReference type="ARBA" id="ARBA00022692"/>
    </source>
</evidence>
<keyword evidence="8" id="KW-1185">Reference proteome</keyword>
<dbReference type="Proteomes" id="UP001154078">
    <property type="component" value="Chromosome 5"/>
</dbReference>
<dbReference type="GO" id="GO:0015267">
    <property type="term" value="F:channel activity"/>
    <property type="evidence" value="ECO:0007669"/>
    <property type="project" value="InterPro"/>
</dbReference>
<evidence type="ECO:0000313" key="8">
    <source>
        <dbReference type="Proteomes" id="UP001154078"/>
    </source>
</evidence>
<comment type="similarity">
    <text evidence="5">Belongs to the MIP/aquaporin (TC 1.A.8) family.</text>
</comment>
<dbReference type="Gene3D" id="1.20.1080.10">
    <property type="entry name" value="Glycerol uptake facilitator protein"/>
    <property type="match status" value="1"/>
</dbReference>
<keyword evidence="3 6" id="KW-1133">Transmembrane helix</keyword>
<organism evidence="7 8">
    <name type="scientific">Brassicogethes aeneus</name>
    <name type="common">Rape pollen beetle</name>
    <name type="synonym">Meligethes aeneus</name>
    <dbReference type="NCBI Taxonomy" id="1431903"/>
    <lineage>
        <taxon>Eukaryota</taxon>
        <taxon>Metazoa</taxon>
        <taxon>Ecdysozoa</taxon>
        <taxon>Arthropoda</taxon>
        <taxon>Hexapoda</taxon>
        <taxon>Insecta</taxon>
        <taxon>Pterygota</taxon>
        <taxon>Neoptera</taxon>
        <taxon>Endopterygota</taxon>
        <taxon>Coleoptera</taxon>
        <taxon>Polyphaga</taxon>
        <taxon>Cucujiformia</taxon>
        <taxon>Nitidulidae</taxon>
        <taxon>Meligethinae</taxon>
        <taxon>Brassicogethes</taxon>
    </lineage>
</organism>
<dbReference type="EMBL" id="OV121136">
    <property type="protein sequence ID" value="CAH0558341.1"/>
    <property type="molecule type" value="Genomic_DNA"/>
</dbReference>
<evidence type="ECO:0000256" key="6">
    <source>
        <dbReference type="SAM" id="Phobius"/>
    </source>
</evidence>
<feature type="transmembrane region" description="Helical" evidence="6">
    <location>
        <begin position="170"/>
        <end position="191"/>
    </location>
</feature>
<protein>
    <submittedName>
        <fullName evidence="7">Uncharacterized protein</fullName>
    </submittedName>
</protein>
<keyword evidence="2 5" id="KW-0812">Transmembrane</keyword>
<keyword evidence="5" id="KW-0813">Transport</keyword>
<accession>A0A9P0B7U3</accession>
<dbReference type="FunFam" id="1.20.1080.10:FF:000020">
    <property type="entry name" value="Entomoglyceroporin 4, isoform A"/>
    <property type="match status" value="1"/>
</dbReference>
<evidence type="ECO:0000256" key="1">
    <source>
        <dbReference type="ARBA" id="ARBA00004141"/>
    </source>
</evidence>
<dbReference type="GO" id="GO:0005886">
    <property type="term" value="C:plasma membrane"/>
    <property type="evidence" value="ECO:0007669"/>
    <property type="project" value="TreeGrafter"/>
</dbReference>
<dbReference type="AlphaFoldDB" id="A0A9P0B7U3"/>
<dbReference type="CDD" id="cd00333">
    <property type="entry name" value="MIP"/>
    <property type="match status" value="1"/>
</dbReference>
<dbReference type="SUPFAM" id="SSF81338">
    <property type="entry name" value="Aquaporin-like"/>
    <property type="match status" value="1"/>
</dbReference>
<proteinExistence type="inferred from homology"/>
<dbReference type="OrthoDB" id="3222at2759"/>